<keyword evidence="4" id="KW-0472">Membrane</keyword>
<dbReference type="Gene3D" id="1.25.40.390">
    <property type="match status" value="1"/>
</dbReference>
<reference evidence="8 9" key="1">
    <citation type="submission" date="2023-11" db="EMBL/GenBank/DDBJ databases">
        <title>First isolation, identification, and characterization of non-pathogenic Epilithonimonas ginsengisoli isolated from diseased farmed rainbow trout (Oncorhynchus mykiss) in Chile.</title>
        <authorList>
            <person name="Miranda C.D."/>
            <person name="Irgang R."/>
            <person name="Concha C."/>
            <person name="Rojas R."/>
            <person name="Avendano R."/>
        </authorList>
    </citation>
    <scope>NUCLEOTIDE SEQUENCE [LARGE SCALE GENOMIC DNA]</scope>
    <source>
        <strain evidence="8 9">FP99</strain>
    </source>
</reference>
<dbReference type="InterPro" id="IPR033985">
    <property type="entry name" value="SusD-like_N"/>
</dbReference>
<dbReference type="SUPFAM" id="SSF48452">
    <property type="entry name" value="TPR-like"/>
    <property type="match status" value="1"/>
</dbReference>
<comment type="caution">
    <text evidence="8">The sequence shown here is derived from an EMBL/GenBank/DDBJ whole genome shotgun (WGS) entry which is preliminary data.</text>
</comment>
<gene>
    <name evidence="8" type="ORF">NG800_012795</name>
</gene>
<keyword evidence="9" id="KW-1185">Reference proteome</keyword>
<keyword evidence="3" id="KW-0732">Signal</keyword>
<evidence type="ECO:0000313" key="9">
    <source>
        <dbReference type="Proteomes" id="UP001204439"/>
    </source>
</evidence>
<accession>A0ABU4JJD2</accession>
<dbReference type="Pfam" id="PF14322">
    <property type="entry name" value="SusD-like_3"/>
    <property type="match status" value="1"/>
</dbReference>
<dbReference type="InterPro" id="IPR012944">
    <property type="entry name" value="SusD_RagB_dom"/>
</dbReference>
<comment type="similarity">
    <text evidence="2">Belongs to the SusD family.</text>
</comment>
<evidence type="ECO:0000256" key="2">
    <source>
        <dbReference type="ARBA" id="ARBA00006275"/>
    </source>
</evidence>
<organism evidence="8 9">
    <name type="scientific">Epilithonimonas ginsengisoli</name>
    <dbReference type="NCBI Taxonomy" id="1245592"/>
    <lineage>
        <taxon>Bacteria</taxon>
        <taxon>Pseudomonadati</taxon>
        <taxon>Bacteroidota</taxon>
        <taxon>Flavobacteriia</taxon>
        <taxon>Flavobacteriales</taxon>
        <taxon>Weeksellaceae</taxon>
        <taxon>Chryseobacterium group</taxon>
        <taxon>Epilithonimonas</taxon>
    </lineage>
</organism>
<dbReference type="RefSeq" id="WP_063971376.1">
    <property type="nucleotide sequence ID" value="NZ_JAMXLT020000022.1"/>
</dbReference>
<proteinExistence type="inferred from homology"/>
<name>A0ABU4JJD2_9FLAO</name>
<dbReference type="InterPro" id="IPR011990">
    <property type="entry name" value="TPR-like_helical_dom_sf"/>
</dbReference>
<evidence type="ECO:0000259" key="6">
    <source>
        <dbReference type="Pfam" id="PF07980"/>
    </source>
</evidence>
<dbReference type="EMBL" id="JAMXLT020000022">
    <property type="protein sequence ID" value="MDW8549795.1"/>
    <property type="molecule type" value="Genomic_DNA"/>
</dbReference>
<evidence type="ECO:0000256" key="5">
    <source>
        <dbReference type="ARBA" id="ARBA00023237"/>
    </source>
</evidence>
<dbReference type="Pfam" id="PF07980">
    <property type="entry name" value="SusD_RagB"/>
    <property type="match status" value="1"/>
</dbReference>
<evidence type="ECO:0000256" key="3">
    <source>
        <dbReference type="ARBA" id="ARBA00022729"/>
    </source>
</evidence>
<sequence length="489" mass="54055">MKNNIFISGAIAAVLSITSCSDSYLQEDYYPATYIPLDNNTIKTNEDLQNSVRGLYASLSNINGFGGDYFTYQELTGDIGFVSIRNSGYYVSTNAFNHLIVDGGASGGIWGAFYNTIANANLMLSYEGKIPDGEEGIVKSNTLFAHAKVVRAYNYLALLGLFSPNYGEGDQSLGVPYPTTYDIEAKLPRASVETVINNVIADLESSLATFTSDQTSAIYADNKSFNSNAINLLLARAYLFKKDYNKAQQYAQAVIDLGAPLSTGSGFASLFLLTGENNTEVLFQIDYTNPGGTNSLTTYWGTAGNYKQNFMAQPFFNSFMKNPAVPNQATASDIRIKNTAWYQNNATTYPDLPAPINVKKYNSGFRDVIQLRKTEAIFIKAEAQYHTDPTAAFQTLKTWVIGYRDTDYNKTFTGTAVLDEILRQKGFEFFLEGTRFTDLKRNNKSIVKYQTGSDGNPLATIPVGDKRFIWPIPFNEMQNNPNISQAPGY</sequence>
<feature type="domain" description="RagB/SusD" evidence="6">
    <location>
        <begin position="311"/>
        <end position="489"/>
    </location>
</feature>
<evidence type="ECO:0000256" key="4">
    <source>
        <dbReference type="ARBA" id="ARBA00023136"/>
    </source>
</evidence>
<comment type="subcellular location">
    <subcellularLocation>
        <location evidence="1">Cell outer membrane</location>
    </subcellularLocation>
</comment>
<evidence type="ECO:0000259" key="7">
    <source>
        <dbReference type="Pfam" id="PF14322"/>
    </source>
</evidence>
<evidence type="ECO:0000256" key="1">
    <source>
        <dbReference type="ARBA" id="ARBA00004442"/>
    </source>
</evidence>
<protein>
    <submittedName>
        <fullName evidence="8">RagB/SusD family nutrient uptake outer membrane protein</fullName>
    </submittedName>
</protein>
<keyword evidence="5" id="KW-0998">Cell outer membrane</keyword>
<evidence type="ECO:0000313" key="8">
    <source>
        <dbReference type="EMBL" id="MDW8549795.1"/>
    </source>
</evidence>
<feature type="domain" description="SusD-like N-terminal" evidence="7">
    <location>
        <begin position="71"/>
        <end position="239"/>
    </location>
</feature>
<dbReference type="PROSITE" id="PS51257">
    <property type="entry name" value="PROKAR_LIPOPROTEIN"/>
    <property type="match status" value="1"/>
</dbReference>
<dbReference type="Proteomes" id="UP001204439">
    <property type="component" value="Unassembled WGS sequence"/>
</dbReference>